<dbReference type="PATRIC" id="fig|1073362.3.peg.1535"/>
<dbReference type="GO" id="GO:0003824">
    <property type="term" value="F:catalytic activity"/>
    <property type="evidence" value="ECO:0007669"/>
    <property type="project" value="UniProtKB-ARBA"/>
</dbReference>
<dbReference type="HOGENOM" id="CLU_127633_0_0_4"/>
<evidence type="ECO:0000313" key="3">
    <source>
        <dbReference type="Proteomes" id="UP000018554"/>
    </source>
</evidence>
<accession>V7IEY8</accession>
<sequence>MATANAAWQGYQTVQSVRDLAGGRKNIGEIGISISYRQQKNRSEVRSDLSRAQESRINAGGKTRLHATGAGQASNITVTGSDIQGAGGTLLAADNRIRLQSATFGQNEESRHQSSGWNVGATVRYDGKPNIGITAGG</sequence>
<dbReference type="EMBL" id="AZGQ01000006">
    <property type="protein sequence ID" value="ETA83432.1"/>
    <property type="molecule type" value="Genomic_DNA"/>
</dbReference>
<evidence type="ECO:0000313" key="2">
    <source>
        <dbReference type="EMBL" id="ETA83432.1"/>
    </source>
</evidence>
<dbReference type="InterPro" id="IPR025157">
    <property type="entry name" value="Hemagglutinin_rpt"/>
</dbReference>
<dbReference type="AlphaFoldDB" id="V7IEY8"/>
<keyword evidence="3" id="KW-1185">Reference proteome</keyword>
<dbReference type="EMBL" id="AZGQ01000014">
    <property type="protein sequence ID" value="ETA82730.1"/>
    <property type="molecule type" value="Genomic_DNA"/>
</dbReference>
<dbReference type="RefSeq" id="WP_023887379.1">
    <property type="nucleotide sequence ID" value="NZ_KI635562.1"/>
</dbReference>
<protein>
    <submittedName>
        <fullName evidence="2">Uncharacterized protein</fullName>
    </submittedName>
</protein>
<gene>
    <name evidence="2" type="ORF">HMPREF1177_01348</name>
    <name evidence="1" type="ORF">HMPREF1177_02112</name>
</gene>
<organism evidence="2 3">
    <name type="scientific">Eikenella corrodens CC92I</name>
    <dbReference type="NCBI Taxonomy" id="1073362"/>
    <lineage>
        <taxon>Bacteria</taxon>
        <taxon>Pseudomonadati</taxon>
        <taxon>Pseudomonadota</taxon>
        <taxon>Betaproteobacteria</taxon>
        <taxon>Neisseriales</taxon>
        <taxon>Neisseriaceae</taxon>
        <taxon>Eikenella</taxon>
    </lineage>
</organism>
<name>V7IEY8_EIKCO</name>
<evidence type="ECO:0000313" key="1">
    <source>
        <dbReference type="EMBL" id="ETA82730.1"/>
    </source>
</evidence>
<reference evidence="2 3" key="1">
    <citation type="submission" date="2013-11" db="EMBL/GenBank/DDBJ databases">
        <title>The Genome Sequence of Eikenella corrodens CC92I.</title>
        <authorList>
            <consortium name="The Broad Institute Genomics Platform"/>
            <person name="Earl A."/>
            <person name="Allen-Vercoe E."/>
            <person name="Daigneault M."/>
            <person name="Young S.K."/>
            <person name="Zeng Q."/>
            <person name="Gargeya S."/>
            <person name="Fitzgerald M."/>
            <person name="Abouelleil A."/>
            <person name="Alvarado L."/>
            <person name="Chapman S.B."/>
            <person name="Gainer-Dewar J."/>
            <person name="Goldberg J."/>
            <person name="Griggs A."/>
            <person name="Gujja S."/>
            <person name="Hansen M."/>
            <person name="Howarth C."/>
            <person name="Imamovic A."/>
            <person name="Ireland A."/>
            <person name="Larimer J."/>
            <person name="McCowan C."/>
            <person name="Murphy C."/>
            <person name="Pearson M."/>
            <person name="Poon T.W."/>
            <person name="Priest M."/>
            <person name="Roberts A."/>
            <person name="Saif S."/>
            <person name="Shea T."/>
            <person name="Sykes S."/>
            <person name="Wortman J."/>
            <person name="Nusbaum C."/>
            <person name="Birren B."/>
        </authorList>
    </citation>
    <scope>NUCLEOTIDE SEQUENCE [LARGE SCALE GENOMIC DNA]</scope>
    <source>
        <strain evidence="2 3">CC92I</strain>
    </source>
</reference>
<dbReference type="Pfam" id="PF13332">
    <property type="entry name" value="Fil_haemagg_2"/>
    <property type="match status" value="1"/>
</dbReference>
<dbReference type="Proteomes" id="UP000018554">
    <property type="component" value="Unassembled WGS sequence"/>
</dbReference>
<comment type="caution">
    <text evidence="2">The sequence shown here is derived from an EMBL/GenBank/DDBJ whole genome shotgun (WGS) entry which is preliminary data.</text>
</comment>
<proteinExistence type="predicted"/>